<dbReference type="EMBL" id="JAWLUM010000001">
    <property type="protein sequence ID" value="MDV7133749.1"/>
    <property type="molecule type" value="Genomic_DNA"/>
</dbReference>
<evidence type="ECO:0000313" key="1">
    <source>
        <dbReference type="EMBL" id="MDV7133749.1"/>
    </source>
</evidence>
<dbReference type="Proteomes" id="UP001185792">
    <property type="component" value="Unassembled WGS sequence"/>
</dbReference>
<proteinExistence type="predicted"/>
<comment type="caution">
    <text evidence="1">The sequence shown here is derived from an EMBL/GenBank/DDBJ whole genome shotgun (WGS) entry which is preliminary data.</text>
</comment>
<reference evidence="1 2" key="1">
    <citation type="submission" date="2023-10" db="EMBL/GenBank/DDBJ databases">
        <title>Development of a sustainable strategy for remediation of hydrocarbon-contaminated territories based on the waste exchange concept.</title>
        <authorList>
            <person name="Krivoruchko A."/>
        </authorList>
    </citation>
    <scope>NUCLEOTIDE SEQUENCE [LARGE SCALE GENOMIC DNA]</scope>
    <source>
        <strain evidence="1 2">IEGM 1236</strain>
    </source>
</reference>
<name>A0ABU4ER67_WILMA</name>
<gene>
    <name evidence="1" type="ORF">R4198_08570</name>
</gene>
<evidence type="ECO:0000313" key="2">
    <source>
        <dbReference type="Proteomes" id="UP001185792"/>
    </source>
</evidence>
<accession>A0ABU4ER67</accession>
<organism evidence="1 2">
    <name type="scientific">Williamsia marianensis</name>
    <dbReference type="NCBI Taxonomy" id="85044"/>
    <lineage>
        <taxon>Bacteria</taxon>
        <taxon>Bacillati</taxon>
        <taxon>Actinomycetota</taxon>
        <taxon>Actinomycetes</taxon>
        <taxon>Mycobacteriales</taxon>
        <taxon>Nocardiaceae</taxon>
        <taxon>Williamsia</taxon>
    </lineage>
</organism>
<protein>
    <submittedName>
        <fullName evidence="1">Uncharacterized protein</fullName>
    </submittedName>
</protein>
<keyword evidence="2" id="KW-1185">Reference proteome</keyword>
<dbReference type="RefSeq" id="WP_165842567.1">
    <property type="nucleotide sequence ID" value="NZ_JAWLUM010000001.1"/>
</dbReference>
<sequence>MRTTWDLAQKVTHGDIDDVDAFASAQATVLLVRTTQKLLSTRDDE</sequence>